<accession>A0AAW2GBU5</accession>
<name>A0AAW2GBU5_9HYME</name>
<organism evidence="1 2">
    <name type="scientific">Cardiocondyla obscurior</name>
    <dbReference type="NCBI Taxonomy" id="286306"/>
    <lineage>
        <taxon>Eukaryota</taxon>
        <taxon>Metazoa</taxon>
        <taxon>Ecdysozoa</taxon>
        <taxon>Arthropoda</taxon>
        <taxon>Hexapoda</taxon>
        <taxon>Insecta</taxon>
        <taxon>Pterygota</taxon>
        <taxon>Neoptera</taxon>
        <taxon>Endopterygota</taxon>
        <taxon>Hymenoptera</taxon>
        <taxon>Apocrita</taxon>
        <taxon>Aculeata</taxon>
        <taxon>Formicoidea</taxon>
        <taxon>Formicidae</taxon>
        <taxon>Myrmicinae</taxon>
        <taxon>Cardiocondyla</taxon>
    </lineage>
</organism>
<evidence type="ECO:0000313" key="1">
    <source>
        <dbReference type="EMBL" id="KAL0125679.1"/>
    </source>
</evidence>
<gene>
    <name evidence="1" type="ORF">PUN28_004627</name>
</gene>
<dbReference type="EMBL" id="JADYXP020000004">
    <property type="protein sequence ID" value="KAL0125679.1"/>
    <property type="molecule type" value="Genomic_DNA"/>
</dbReference>
<dbReference type="Proteomes" id="UP001430953">
    <property type="component" value="Unassembled WGS sequence"/>
</dbReference>
<keyword evidence="2" id="KW-1185">Reference proteome</keyword>
<sequence length="74" mass="8839">MISILFYNNSDLLRNIQHIKTYLMCVSDPKFYMIETEKLSSNGLENTNIMHKNIYFICMPHKKNSYKLCLIVIY</sequence>
<evidence type="ECO:0000313" key="2">
    <source>
        <dbReference type="Proteomes" id="UP001430953"/>
    </source>
</evidence>
<comment type="caution">
    <text evidence="1">The sequence shown here is derived from an EMBL/GenBank/DDBJ whole genome shotgun (WGS) entry which is preliminary data.</text>
</comment>
<proteinExistence type="predicted"/>
<dbReference type="AlphaFoldDB" id="A0AAW2GBU5"/>
<protein>
    <submittedName>
        <fullName evidence="1">Uncharacterized protein</fullName>
    </submittedName>
</protein>
<reference evidence="1 2" key="1">
    <citation type="submission" date="2023-03" db="EMBL/GenBank/DDBJ databases">
        <title>High recombination rates correlate with genetic variation in Cardiocondyla obscurior ants.</title>
        <authorList>
            <person name="Errbii M."/>
        </authorList>
    </citation>
    <scope>NUCLEOTIDE SEQUENCE [LARGE SCALE GENOMIC DNA]</scope>
    <source>
        <strain evidence="1">Alpha-2009</strain>
        <tissue evidence="1">Whole body</tissue>
    </source>
</reference>